<gene>
    <name evidence="2" type="ordered locus">TTX_0824</name>
</gene>
<dbReference type="EMBL" id="FN869859">
    <property type="protein sequence ID" value="CCC81477.1"/>
    <property type="molecule type" value="Genomic_DNA"/>
</dbReference>
<dbReference type="InterPro" id="IPR015419">
    <property type="entry name" value="CTAG/Pcc1"/>
</dbReference>
<protein>
    <recommendedName>
        <fullName evidence="4">Transcription factor Pcc1</fullName>
    </recommendedName>
</protein>
<evidence type="ECO:0000313" key="3">
    <source>
        <dbReference type="Proteomes" id="UP000002654"/>
    </source>
</evidence>
<dbReference type="eggNOG" id="arCOG04414">
    <property type="taxonomic scope" value="Archaea"/>
</dbReference>
<proteinExistence type="inferred from homology"/>
<dbReference type="HOGENOM" id="CLU_196479_0_0_2"/>
<dbReference type="OrthoDB" id="28438at2157"/>
<evidence type="ECO:0008006" key="4">
    <source>
        <dbReference type="Google" id="ProtNLM"/>
    </source>
</evidence>
<evidence type="ECO:0000313" key="2">
    <source>
        <dbReference type="EMBL" id="CCC81477.1"/>
    </source>
</evidence>
<dbReference type="Pfam" id="PF09341">
    <property type="entry name" value="Pcc1"/>
    <property type="match status" value="1"/>
</dbReference>
<dbReference type="Proteomes" id="UP000002654">
    <property type="component" value="Chromosome"/>
</dbReference>
<dbReference type="NCBIfam" id="NF011470">
    <property type="entry name" value="PRK14887.1"/>
    <property type="match status" value="1"/>
</dbReference>
<dbReference type="KEGG" id="ttn:TTX_0824"/>
<dbReference type="STRING" id="768679.TTX_0824"/>
<dbReference type="AlphaFoldDB" id="G4RPI2"/>
<organism evidence="2 3">
    <name type="scientific">Thermoproteus tenax (strain ATCC 35583 / DSM 2078 / JCM 9277 / NBRC 100435 / Kra 1)</name>
    <dbReference type="NCBI Taxonomy" id="768679"/>
    <lineage>
        <taxon>Archaea</taxon>
        <taxon>Thermoproteota</taxon>
        <taxon>Thermoprotei</taxon>
        <taxon>Thermoproteales</taxon>
        <taxon>Thermoproteaceae</taxon>
        <taxon>Thermoproteus</taxon>
    </lineage>
</organism>
<keyword evidence="3" id="KW-1185">Reference proteome</keyword>
<evidence type="ECO:0000256" key="1">
    <source>
        <dbReference type="ARBA" id="ARBA00007073"/>
    </source>
</evidence>
<comment type="similarity">
    <text evidence="1">Belongs to the CTAG/PCC1 family.</text>
</comment>
<dbReference type="PaxDb" id="768679-TTX_0824"/>
<name>G4RPI2_THETK</name>
<reference evidence="2 3" key="1">
    <citation type="journal article" date="2011" name="PLoS ONE">
        <title>The complete genome sequence of Thermoproteus tenax: a physiologically versatile member of the Crenarchaeota.</title>
        <authorList>
            <person name="Siebers B."/>
            <person name="Zaparty M."/>
            <person name="Raddatz G."/>
            <person name="Tjaden B."/>
            <person name="Albers S.V."/>
            <person name="Bell S.D."/>
            <person name="Blombach F."/>
            <person name="Kletzin A."/>
            <person name="Kyrpides N."/>
            <person name="Lanz C."/>
            <person name="Plagens A."/>
            <person name="Rampp M."/>
            <person name="Rosinus A."/>
            <person name="von Jan M."/>
            <person name="Makarova K.S."/>
            <person name="Klenk H.P."/>
            <person name="Schuster S.C."/>
            <person name="Hensel R."/>
        </authorList>
    </citation>
    <scope>NUCLEOTIDE SEQUENCE [LARGE SCALE GENOMIC DNA]</scope>
    <source>
        <strain evidence="3">ATCC 35583 / DSM 2078 / JCM 9277 / NBRC 100435 / Kra 1</strain>
    </source>
</reference>
<dbReference type="PATRIC" id="fig|768679.9.peg.831"/>
<dbReference type="Gene3D" id="3.30.310.50">
    <property type="entry name" value="Alpha-D-phosphohexomutase, C-terminal domain"/>
    <property type="match status" value="1"/>
</dbReference>
<accession>G4RPI2</accession>
<sequence>MLKISFEIERREVAEAVFKTLEREVVFPRGRIKVLADGDRLKIVAFASDISSARSLSNTILRALYIIRGVEELP</sequence>